<evidence type="ECO:0000313" key="5">
    <source>
        <dbReference type="EMBL" id="RUS90733.1"/>
    </source>
</evidence>
<accession>A0A433UA96</accession>
<feature type="domain" description="Ribosomal RNA-processing protein 7 C-terminal" evidence="4">
    <location>
        <begin position="187"/>
        <end position="305"/>
    </location>
</feature>
<sequence length="305" mass="35937">HNHYHCLYHSYQSNSSLLNHTVQYQCETNLKIMASQNKMDNKSNLIIQGYSVLQVKASDKSRAYRFLYLKEHSSAHQTVEWPQGRTLEVHNIPPFCTQDNLRKLFRDCGEIMRIYLQPKATAMPLKASLSVSSGTHIKNVSVAYVVFRKPNGVKNACSLTYDKERFLSDKDTPLMSGLRAYMHEYKDIPDVKIMEDQAEKYLAEYYKKKDEEAQQEKDMEGVPDEDGFIKVTRHGKNKGSKRTEENERKAKEKLRMKKKKTELKDFYTSQFRETKRKHILELQAKFEEDKRKIKEMKASRKFRPY</sequence>
<evidence type="ECO:0000256" key="1">
    <source>
        <dbReference type="ARBA" id="ARBA00006110"/>
    </source>
</evidence>
<feature type="compositionally biased region" description="Basic residues" evidence="2">
    <location>
        <begin position="231"/>
        <end position="240"/>
    </location>
</feature>
<evidence type="ECO:0000259" key="4">
    <source>
        <dbReference type="Pfam" id="PF12923"/>
    </source>
</evidence>
<dbReference type="Pfam" id="PF12923">
    <property type="entry name" value="RRP7"/>
    <property type="match status" value="1"/>
</dbReference>
<dbReference type="EMBL" id="RQTK01000026">
    <property type="protein sequence ID" value="RUS90733.1"/>
    <property type="molecule type" value="Genomic_DNA"/>
</dbReference>
<dbReference type="AlphaFoldDB" id="A0A433UA96"/>
<evidence type="ECO:0000256" key="2">
    <source>
        <dbReference type="SAM" id="MobiDB-lite"/>
    </source>
</evidence>
<dbReference type="SUPFAM" id="SSF54928">
    <property type="entry name" value="RNA-binding domain, RBD"/>
    <property type="match status" value="1"/>
</dbReference>
<evidence type="ECO:0000259" key="3">
    <source>
        <dbReference type="Pfam" id="PF00076"/>
    </source>
</evidence>
<dbReference type="PANTHER" id="PTHR13191:SF0">
    <property type="entry name" value="RIBOSOMAL RNA-PROCESSING PROTEIN 7 HOMOLOG A-RELATED"/>
    <property type="match status" value="1"/>
</dbReference>
<comment type="similarity">
    <text evidence="1">Belongs to the RRP7 family.</text>
</comment>
<dbReference type="GO" id="GO:0032545">
    <property type="term" value="C:CURI complex"/>
    <property type="evidence" value="ECO:0007669"/>
    <property type="project" value="TreeGrafter"/>
</dbReference>
<feature type="region of interest" description="Disordered" evidence="2">
    <location>
        <begin position="228"/>
        <end position="255"/>
    </location>
</feature>
<dbReference type="InterPro" id="IPR000504">
    <property type="entry name" value="RRM_dom"/>
</dbReference>
<name>A0A433UA96_ELYCH</name>
<dbReference type="InterPro" id="IPR012677">
    <property type="entry name" value="Nucleotide-bd_a/b_plait_sf"/>
</dbReference>
<protein>
    <recommendedName>
        <fullName evidence="7">RRM domain-containing protein</fullName>
    </recommendedName>
</protein>
<dbReference type="InterPro" id="IPR040446">
    <property type="entry name" value="RRP7"/>
</dbReference>
<dbReference type="GO" id="GO:0034456">
    <property type="term" value="C:UTP-C complex"/>
    <property type="evidence" value="ECO:0007669"/>
    <property type="project" value="TreeGrafter"/>
</dbReference>
<dbReference type="PANTHER" id="PTHR13191">
    <property type="entry name" value="RIBOSOMAL RNA PROCESSING PROTEIN 7-RELATED"/>
    <property type="match status" value="1"/>
</dbReference>
<keyword evidence="6" id="KW-1185">Reference proteome</keyword>
<dbReference type="Pfam" id="PF00076">
    <property type="entry name" value="RRM_1"/>
    <property type="match status" value="1"/>
</dbReference>
<dbReference type="STRING" id="188477.A0A433UA96"/>
<evidence type="ECO:0000313" key="6">
    <source>
        <dbReference type="Proteomes" id="UP000271974"/>
    </source>
</evidence>
<feature type="domain" description="RRM" evidence="3">
    <location>
        <begin position="89"/>
        <end position="120"/>
    </location>
</feature>
<feature type="non-terminal residue" evidence="5">
    <location>
        <position position="1"/>
    </location>
</feature>
<reference evidence="5 6" key="1">
    <citation type="submission" date="2019-01" db="EMBL/GenBank/DDBJ databases">
        <title>A draft genome assembly of the solar-powered sea slug Elysia chlorotica.</title>
        <authorList>
            <person name="Cai H."/>
            <person name="Li Q."/>
            <person name="Fang X."/>
            <person name="Li J."/>
            <person name="Curtis N.E."/>
            <person name="Altenburger A."/>
            <person name="Shibata T."/>
            <person name="Feng M."/>
            <person name="Maeda T."/>
            <person name="Schwartz J.A."/>
            <person name="Shigenobu S."/>
            <person name="Lundholm N."/>
            <person name="Nishiyama T."/>
            <person name="Yang H."/>
            <person name="Hasebe M."/>
            <person name="Li S."/>
            <person name="Pierce S.K."/>
            <person name="Wang J."/>
        </authorList>
    </citation>
    <scope>NUCLEOTIDE SEQUENCE [LARGE SCALE GENOMIC DNA]</scope>
    <source>
        <strain evidence="5">EC2010</strain>
        <tissue evidence="5">Whole organism of an adult</tissue>
    </source>
</reference>
<dbReference type="InterPro" id="IPR035979">
    <property type="entry name" value="RBD_domain_sf"/>
</dbReference>
<gene>
    <name evidence="5" type="ORF">EGW08_001537</name>
</gene>
<comment type="caution">
    <text evidence="5">The sequence shown here is derived from an EMBL/GenBank/DDBJ whole genome shotgun (WGS) entry which is preliminary data.</text>
</comment>
<dbReference type="InterPro" id="IPR024326">
    <property type="entry name" value="RRP7_C"/>
</dbReference>
<feature type="compositionally biased region" description="Basic and acidic residues" evidence="2">
    <location>
        <begin position="241"/>
        <end position="250"/>
    </location>
</feature>
<dbReference type="OrthoDB" id="5390at2759"/>
<dbReference type="GO" id="GO:0000028">
    <property type="term" value="P:ribosomal small subunit assembly"/>
    <property type="evidence" value="ECO:0007669"/>
    <property type="project" value="TreeGrafter"/>
</dbReference>
<dbReference type="Gene3D" id="6.10.250.1770">
    <property type="match status" value="1"/>
</dbReference>
<dbReference type="GO" id="GO:0006364">
    <property type="term" value="P:rRNA processing"/>
    <property type="evidence" value="ECO:0007669"/>
    <property type="project" value="TreeGrafter"/>
</dbReference>
<dbReference type="GO" id="GO:0003723">
    <property type="term" value="F:RNA binding"/>
    <property type="evidence" value="ECO:0007669"/>
    <property type="project" value="InterPro"/>
</dbReference>
<dbReference type="Gene3D" id="3.30.70.330">
    <property type="match status" value="1"/>
</dbReference>
<evidence type="ECO:0008006" key="7">
    <source>
        <dbReference type="Google" id="ProtNLM"/>
    </source>
</evidence>
<organism evidence="5 6">
    <name type="scientific">Elysia chlorotica</name>
    <name type="common">Eastern emerald elysia</name>
    <name type="synonym">Sea slug</name>
    <dbReference type="NCBI Taxonomy" id="188477"/>
    <lineage>
        <taxon>Eukaryota</taxon>
        <taxon>Metazoa</taxon>
        <taxon>Spiralia</taxon>
        <taxon>Lophotrochozoa</taxon>
        <taxon>Mollusca</taxon>
        <taxon>Gastropoda</taxon>
        <taxon>Heterobranchia</taxon>
        <taxon>Euthyneura</taxon>
        <taxon>Panpulmonata</taxon>
        <taxon>Sacoglossa</taxon>
        <taxon>Placobranchoidea</taxon>
        <taxon>Plakobranchidae</taxon>
        <taxon>Elysia</taxon>
    </lineage>
</organism>
<dbReference type="CDD" id="cd12951">
    <property type="entry name" value="RRP7_Rrp7A"/>
    <property type="match status" value="1"/>
</dbReference>
<dbReference type="Proteomes" id="UP000271974">
    <property type="component" value="Unassembled WGS sequence"/>
</dbReference>
<proteinExistence type="inferred from homology"/>